<keyword evidence="8" id="KW-0408">Iron</keyword>
<evidence type="ECO:0000313" key="11">
    <source>
        <dbReference type="Proteomes" id="UP000186917"/>
    </source>
</evidence>
<dbReference type="InterPro" id="IPR003158">
    <property type="entry name" value="Photosyn_RC_cyt_c-su"/>
</dbReference>
<keyword evidence="6" id="KW-0479">Metal-binding</keyword>
<dbReference type="NCBIfam" id="NF033196">
    <property type="entry name" value="c_type_nonphoto"/>
    <property type="match status" value="1"/>
</dbReference>
<reference evidence="11" key="1">
    <citation type="submission" date="2017-01" db="EMBL/GenBank/DDBJ databases">
        <authorList>
            <person name="Varghese N."/>
            <person name="Submissions S."/>
        </authorList>
    </citation>
    <scope>NUCLEOTIDE SEQUENCE [LARGE SCALE GENOMIC DNA]</scope>
    <source>
        <strain evidence="11">DSM 21054</strain>
    </source>
</reference>
<sequence>MFSLHRKKTAVVVSLCALALLSMAAYKPSEQPRKRNLKILPQNISKDSLDRIMRGFNEALGVKCGFCHAPSKEGGRMDFSSDEKHEKETTRMMMTMTNEINKKYFMDDVAPEDSARFANKVTCNTCHRGNTIP</sequence>
<evidence type="ECO:0000256" key="1">
    <source>
        <dbReference type="ARBA" id="ARBA00003196"/>
    </source>
</evidence>
<feature type="signal peptide" evidence="9">
    <location>
        <begin position="1"/>
        <end position="24"/>
    </location>
</feature>
<keyword evidence="5" id="KW-0349">Heme</keyword>
<organism evidence="10 11">
    <name type="scientific">Filimonas lacunae</name>
    <dbReference type="NCBI Taxonomy" id="477680"/>
    <lineage>
        <taxon>Bacteria</taxon>
        <taxon>Pseudomonadati</taxon>
        <taxon>Bacteroidota</taxon>
        <taxon>Chitinophagia</taxon>
        <taxon>Chitinophagales</taxon>
        <taxon>Chitinophagaceae</taxon>
        <taxon>Filimonas</taxon>
    </lineage>
</organism>
<name>A0A1N7R0S3_9BACT</name>
<gene>
    <name evidence="10" type="ORF">SAMN05421788_108103</name>
</gene>
<dbReference type="InterPro" id="IPR036280">
    <property type="entry name" value="Multihaem_cyt_sf"/>
</dbReference>
<evidence type="ECO:0000256" key="3">
    <source>
        <dbReference type="ARBA" id="ARBA00022448"/>
    </source>
</evidence>
<dbReference type="OrthoDB" id="951235at2"/>
<comment type="function">
    <text evidence="1">The reaction center of purple bacteria contains a tightly bound cytochrome molecule which re-reduces the photo oxidized primary electron donor.</text>
</comment>
<dbReference type="GO" id="GO:0019684">
    <property type="term" value="P:photosynthesis, light reaction"/>
    <property type="evidence" value="ECO:0007669"/>
    <property type="project" value="InterPro"/>
</dbReference>
<dbReference type="InterPro" id="IPR023119">
    <property type="entry name" value="Multihaem_cyt_PRC_cyt_su-like"/>
</dbReference>
<keyword evidence="7" id="KW-0249">Electron transport</keyword>
<dbReference type="GO" id="GO:0030077">
    <property type="term" value="C:plasma membrane light-harvesting complex"/>
    <property type="evidence" value="ECO:0007669"/>
    <property type="project" value="InterPro"/>
</dbReference>
<accession>A0A1N7R0S3</accession>
<dbReference type="Pfam" id="PF02276">
    <property type="entry name" value="CytoC_RC"/>
    <property type="match status" value="1"/>
</dbReference>
<evidence type="ECO:0000256" key="2">
    <source>
        <dbReference type="ARBA" id="ARBA00015978"/>
    </source>
</evidence>
<keyword evidence="3" id="KW-0813">Transport</keyword>
<evidence type="ECO:0000256" key="9">
    <source>
        <dbReference type="SAM" id="SignalP"/>
    </source>
</evidence>
<evidence type="ECO:0000256" key="8">
    <source>
        <dbReference type="ARBA" id="ARBA00023004"/>
    </source>
</evidence>
<evidence type="ECO:0000313" key="10">
    <source>
        <dbReference type="EMBL" id="SIT28712.1"/>
    </source>
</evidence>
<dbReference type="STRING" id="477680.SAMN05421788_108103"/>
<feature type="chain" id="PRO_5013315171" description="Photosynthetic reaction center cytochrome c subunit" evidence="9">
    <location>
        <begin position="25"/>
        <end position="133"/>
    </location>
</feature>
<dbReference type="AlphaFoldDB" id="A0A1N7R0S3"/>
<keyword evidence="9" id="KW-0732">Signal</keyword>
<dbReference type="GO" id="GO:0009055">
    <property type="term" value="F:electron transfer activity"/>
    <property type="evidence" value="ECO:0007669"/>
    <property type="project" value="InterPro"/>
</dbReference>
<evidence type="ECO:0000256" key="7">
    <source>
        <dbReference type="ARBA" id="ARBA00022982"/>
    </source>
</evidence>
<dbReference type="Gene3D" id="1.10.468.10">
    <property type="entry name" value="Photosynthetic Reaction Center, subunit C, domain 2"/>
    <property type="match status" value="1"/>
</dbReference>
<keyword evidence="4" id="KW-0602">Photosynthesis</keyword>
<evidence type="ECO:0000256" key="4">
    <source>
        <dbReference type="ARBA" id="ARBA00022531"/>
    </source>
</evidence>
<dbReference type="SUPFAM" id="SSF48695">
    <property type="entry name" value="Multiheme cytochromes"/>
    <property type="match status" value="1"/>
</dbReference>
<proteinExistence type="predicted"/>
<dbReference type="GO" id="GO:0020037">
    <property type="term" value="F:heme binding"/>
    <property type="evidence" value="ECO:0007669"/>
    <property type="project" value="InterPro"/>
</dbReference>
<evidence type="ECO:0000256" key="6">
    <source>
        <dbReference type="ARBA" id="ARBA00022723"/>
    </source>
</evidence>
<dbReference type="RefSeq" id="WP_076381137.1">
    <property type="nucleotide sequence ID" value="NZ_AP017422.1"/>
</dbReference>
<evidence type="ECO:0000256" key="5">
    <source>
        <dbReference type="ARBA" id="ARBA00022617"/>
    </source>
</evidence>
<keyword evidence="11" id="KW-1185">Reference proteome</keyword>
<dbReference type="GO" id="GO:0005506">
    <property type="term" value="F:iron ion binding"/>
    <property type="evidence" value="ECO:0007669"/>
    <property type="project" value="InterPro"/>
</dbReference>
<dbReference type="EMBL" id="FTOR01000008">
    <property type="protein sequence ID" value="SIT28712.1"/>
    <property type="molecule type" value="Genomic_DNA"/>
</dbReference>
<protein>
    <recommendedName>
        <fullName evidence="2">Photosynthetic reaction center cytochrome c subunit</fullName>
    </recommendedName>
</protein>
<dbReference type="Proteomes" id="UP000186917">
    <property type="component" value="Unassembled WGS sequence"/>
</dbReference>